<reference evidence="2" key="1">
    <citation type="journal article" date="2022" name="bioRxiv">
        <title>Sequencing and chromosome-scale assembly of the giantPleurodeles waltlgenome.</title>
        <authorList>
            <person name="Brown T."/>
            <person name="Elewa A."/>
            <person name="Iarovenko S."/>
            <person name="Subramanian E."/>
            <person name="Araus A.J."/>
            <person name="Petzold A."/>
            <person name="Susuki M."/>
            <person name="Suzuki K.-i.T."/>
            <person name="Hayashi T."/>
            <person name="Toyoda A."/>
            <person name="Oliveira C."/>
            <person name="Osipova E."/>
            <person name="Leigh N.D."/>
            <person name="Simon A."/>
            <person name="Yun M.H."/>
        </authorList>
    </citation>
    <scope>NUCLEOTIDE SEQUENCE</scope>
    <source>
        <strain evidence="2">20211129_DDA</strain>
        <tissue evidence="2">Liver</tissue>
    </source>
</reference>
<proteinExistence type="predicted"/>
<feature type="compositionally biased region" description="Basic and acidic residues" evidence="1">
    <location>
        <begin position="1"/>
        <end position="11"/>
    </location>
</feature>
<evidence type="ECO:0000313" key="2">
    <source>
        <dbReference type="EMBL" id="KAJ1127683.1"/>
    </source>
</evidence>
<evidence type="ECO:0000256" key="1">
    <source>
        <dbReference type="SAM" id="MobiDB-lite"/>
    </source>
</evidence>
<keyword evidence="3" id="KW-1185">Reference proteome</keyword>
<dbReference type="AlphaFoldDB" id="A0AAV7PME0"/>
<sequence>TKEKLASRTKEVVGTGGGTATQPQTTSLDEGIENTYGTGAVTMRISKVASWPLHHDVTGIRCQEEFWDLDQRLVGKDTSKQVQEEHGCSANQCRGQRNFERLKKEVCRCINDK</sequence>
<comment type="caution">
    <text evidence="2">The sequence shown here is derived from an EMBL/GenBank/DDBJ whole genome shotgun (WGS) entry which is preliminary data.</text>
</comment>
<dbReference type="Proteomes" id="UP001066276">
    <property type="component" value="Chromosome 7"/>
</dbReference>
<evidence type="ECO:0000313" key="3">
    <source>
        <dbReference type="Proteomes" id="UP001066276"/>
    </source>
</evidence>
<organism evidence="2 3">
    <name type="scientific">Pleurodeles waltl</name>
    <name type="common">Iberian ribbed newt</name>
    <dbReference type="NCBI Taxonomy" id="8319"/>
    <lineage>
        <taxon>Eukaryota</taxon>
        <taxon>Metazoa</taxon>
        <taxon>Chordata</taxon>
        <taxon>Craniata</taxon>
        <taxon>Vertebrata</taxon>
        <taxon>Euteleostomi</taxon>
        <taxon>Amphibia</taxon>
        <taxon>Batrachia</taxon>
        <taxon>Caudata</taxon>
        <taxon>Salamandroidea</taxon>
        <taxon>Salamandridae</taxon>
        <taxon>Pleurodelinae</taxon>
        <taxon>Pleurodeles</taxon>
    </lineage>
</organism>
<feature type="non-terminal residue" evidence="2">
    <location>
        <position position="113"/>
    </location>
</feature>
<gene>
    <name evidence="2" type="ORF">NDU88_006076</name>
</gene>
<dbReference type="EMBL" id="JANPWB010000011">
    <property type="protein sequence ID" value="KAJ1127683.1"/>
    <property type="molecule type" value="Genomic_DNA"/>
</dbReference>
<feature type="non-terminal residue" evidence="2">
    <location>
        <position position="1"/>
    </location>
</feature>
<accession>A0AAV7PME0</accession>
<protein>
    <submittedName>
        <fullName evidence="2">Uncharacterized protein</fullName>
    </submittedName>
</protein>
<feature type="region of interest" description="Disordered" evidence="1">
    <location>
        <begin position="1"/>
        <end position="31"/>
    </location>
</feature>
<name>A0AAV7PME0_PLEWA</name>